<keyword evidence="2 5" id="KW-0863">Zinc-finger</keyword>
<accession>A0ABD1FBC0</accession>
<keyword evidence="1" id="KW-0479">Metal-binding</keyword>
<evidence type="ECO:0000256" key="1">
    <source>
        <dbReference type="ARBA" id="ARBA00022723"/>
    </source>
</evidence>
<keyword evidence="3" id="KW-0862">Zinc</keyword>
<keyword evidence="4 5" id="KW-0238">DNA-binding</keyword>
<name>A0ABD1FBC0_HYPHA</name>
<dbReference type="Pfam" id="PF05485">
    <property type="entry name" value="THAP"/>
    <property type="match status" value="1"/>
</dbReference>
<organism evidence="7 8">
    <name type="scientific">Hypothenemus hampei</name>
    <name type="common">Coffee berry borer</name>
    <dbReference type="NCBI Taxonomy" id="57062"/>
    <lineage>
        <taxon>Eukaryota</taxon>
        <taxon>Metazoa</taxon>
        <taxon>Ecdysozoa</taxon>
        <taxon>Arthropoda</taxon>
        <taxon>Hexapoda</taxon>
        <taxon>Insecta</taxon>
        <taxon>Pterygota</taxon>
        <taxon>Neoptera</taxon>
        <taxon>Endopterygota</taxon>
        <taxon>Coleoptera</taxon>
        <taxon>Polyphaga</taxon>
        <taxon>Cucujiformia</taxon>
        <taxon>Curculionidae</taxon>
        <taxon>Scolytinae</taxon>
        <taxon>Hypothenemus</taxon>
    </lineage>
</organism>
<dbReference type="AlphaFoldDB" id="A0ABD1FBC0"/>
<evidence type="ECO:0000259" key="6">
    <source>
        <dbReference type="PROSITE" id="PS50950"/>
    </source>
</evidence>
<dbReference type="InterPro" id="IPR006612">
    <property type="entry name" value="THAP_Znf"/>
</dbReference>
<dbReference type="Proteomes" id="UP001566132">
    <property type="component" value="Unassembled WGS sequence"/>
</dbReference>
<evidence type="ECO:0000256" key="3">
    <source>
        <dbReference type="ARBA" id="ARBA00022833"/>
    </source>
</evidence>
<dbReference type="GO" id="GO:0003677">
    <property type="term" value="F:DNA binding"/>
    <property type="evidence" value="ECO:0007669"/>
    <property type="project" value="UniProtKB-UniRule"/>
</dbReference>
<evidence type="ECO:0000256" key="4">
    <source>
        <dbReference type="ARBA" id="ARBA00023125"/>
    </source>
</evidence>
<evidence type="ECO:0000313" key="7">
    <source>
        <dbReference type="EMBL" id="KAL1516550.1"/>
    </source>
</evidence>
<gene>
    <name evidence="7" type="ORF">ABEB36_000456</name>
</gene>
<dbReference type="SMART" id="SM00980">
    <property type="entry name" value="THAP"/>
    <property type="match status" value="1"/>
</dbReference>
<dbReference type="EMBL" id="JBDJPC010000001">
    <property type="protein sequence ID" value="KAL1516550.1"/>
    <property type="molecule type" value="Genomic_DNA"/>
</dbReference>
<dbReference type="GO" id="GO:0008270">
    <property type="term" value="F:zinc ion binding"/>
    <property type="evidence" value="ECO:0007669"/>
    <property type="project" value="UniProtKB-KW"/>
</dbReference>
<proteinExistence type="predicted"/>
<sequence>MGRTYRNNKCFVPGCKTGYKSQINKPHKISLFKAPKDTIERDKWAKSIPRGDRNLQERDCVCENHFNPNEVIKSVEINNVVIPYQRPQLKKGAVPSIFPNCSKSKKGIHSRKRMPPKETIKEIQIKQSCNNLSQEEAHYTISQGDEKEIHLQKQMPPKETTNEIEITQSCNDLIQEEAHYTIIQEDDAEIYSLKWMPPKEITKEIEIKQEELCDNLSQEEAHYTITQEDENEIHSLKWMPPKEVTKEIEIKQEELCDNLSQEETHYTIIQEDDAEIHSLKWMPPKKVTKEIEIKQKELCDNFSQEEAHYTITQEDENEIHSLKWIPPKEVTKEIEIKQEELCDNLSQDEAHYIITQGDEKEIHSLKQMPPKEITKEIQIKQEEFCDNLSQEEVHYTIKQEDEKEIYPCTRMAPKEITKEIQIKQDESYNQLGQEEIHYTIKQEDEELETKLSEFDCLFISKTLPLDDIWAVFSCAEDSLTTTERTVLFSQNSVKKQIPVFHKQVILNDKLEMKYFFGSREINVDNQLPIRVFCLAEAISAINNFSKLSICSGGPSLDSFQSLINVIECAYIDNASETWRHRNCTLVHSEKSFQCRFCKNLLSTFMKIYATQNVKK</sequence>
<dbReference type="InterPro" id="IPR038441">
    <property type="entry name" value="THAP_Znf_sf"/>
</dbReference>
<keyword evidence="8" id="KW-1185">Reference proteome</keyword>
<dbReference type="SUPFAM" id="SSF57716">
    <property type="entry name" value="Glucocorticoid receptor-like (DNA-binding domain)"/>
    <property type="match status" value="1"/>
</dbReference>
<dbReference type="Gene3D" id="6.20.210.20">
    <property type="entry name" value="THAP domain"/>
    <property type="match status" value="1"/>
</dbReference>
<evidence type="ECO:0000256" key="5">
    <source>
        <dbReference type="PROSITE-ProRule" id="PRU00309"/>
    </source>
</evidence>
<evidence type="ECO:0000313" key="8">
    <source>
        <dbReference type="Proteomes" id="UP001566132"/>
    </source>
</evidence>
<dbReference type="PROSITE" id="PS50950">
    <property type="entry name" value="ZF_THAP"/>
    <property type="match status" value="1"/>
</dbReference>
<reference evidence="7 8" key="1">
    <citation type="submission" date="2024-05" db="EMBL/GenBank/DDBJ databases">
        <title>Genetic variation in Jamaican populations of the coffee berry borer (Hypothenemus hampei).</title>
        <authorList>
            <person name="Errbii M."/>
            <person name="Myrie A."/>
        </authorList>
    </citation>
    <scope>NUCLEOTIDE SEQUENCE [LARGE SCALE GENOMIC DNA]</scope>
    <source>
        <strain evidence="7">JA-Hopewell-2020-01-JO</strain>
        <tissue evidence="7">Whole body</tissue>
    </source>
</reference>
<feature type="domain" description="THAP-type" evidence="6">
    <location>
        <begin position="1"/>
        <end position="98"/>
    </location>
</feature>
<evidence type="ECO:0000256" key="2">
    <source>
        <dbReference type="ARBA" id="ARBA00022771"/>
    </source>
</evidence>
<comment type="caution">
    <text evidence="7">The sequence shown here is derived from an EMBL/GenBank/DDBJ whole genome shotgun (WGS) entry which is preliminary data.</text>
</comment>
<protein>
    <recommendedName>
        <fullName evidence="6">THAP-type domain-containing protein</fullName>
    </recommendedName>
</protein>